<dbReference type="GO" id="GO:0004534">
    <property type="term" value="F:5'-3' RNA exonuclease activity"/>
    <property type="evidence" value="ECO:0007669"/>
    <property type="project" value="TreeGrafter"/>
</dbReference>
<dbReference type="RefSeq" id="WP_274925068.1">
    <property type="nucleotide sequence ID" value="NZ_JAKELO010000002.1"/>
</dbReference>
<dbReference type="Pfam" id="PF02811">
    <property type="entry name" value="PHP"/>
    <property type="match status" value="1"/>
</dbReference>
<dbReference type="Pfam" id="PF13263">
    <property type="entry name" value="PHP_C"/>
    <property type="match status" value="1"/>
</dbReference>
<proteinExistence type="predicted"/>
<gene>
    <name evidence="2" type="ORF">L0665_07415</name>
</gene>
<reference evidence="2" key="1">
    <citation type="submission" date="2022-01" db="EMBL/GenBank/DDBJ databases">
        <title>Draft genome of Methanogenium marinum DSM 15558.</title>
        <authorList>
            <person name="Chen S.-C."/>
            <person name="You Y.-T."/>
        </authorList>
    </citation>
    <scope>NUCLEOTIDE SEQUENCE</scope>
    <source>
        <strain evidence="2">DSM 15558</strain>
    </source>
</reference>
<keyword evidence="3" id="KW-1185">Reference proteome</keyword>
<dbReference type="InterPro" id="IPR004013">
    <property type="entry name" value="PHP_dom"/>
</dbReference>
<protein>
    <submittedName>
        <fullName evidence="2">Histidinol phosphatase</fullName>
    </submittedName>
</protein>
<dbReference type="InterPro" id="IPR052018">
    <property type="entry name" value="PHP_domain"/>
</dbReference>
<sequence length="294" mass="32692">MNSTFPQVIFSEPDIHDIRKSGLAGVDMHFHTNHSDSPTRVRDALALAKKKGIGLAITDHNAVSGVTESERQDASVLLIPGIEISAWDGPHILLYFFSVQDLTECYEKHIKDTKSASPCLATTLTTPDIAALADDYNCVMVAAHPFGYLLFNKGLAKCIERQYLPPRMYNAFDGLEVISGGMSRKLNKKAAEVAKSRGMCITGGTDGHILPDLGHVLTCAHAETTEEFLEAVMQQENCVIGREKNLIEKCVMASAMLPQYLPYTIPSLEVHYRQNIPRVRHFFEKYPKKTDKKQ</sequence>
<dbReference type="InterPro" id="IPR016195">
    <property type="entry name" value="Pol/histidinol_Pase-like"/>
</dbReference>
<evidence type="ECO:0000313" key="2">
    <source>
        <dbReference type="EMBL" id="MDE4908440.1"/>
    </source>
</evidence>
<dbReference type="AlphaFoldDB" id="A0A9Q4PVW2"/>
<comment type="caution">
    <text evidence="2">The sequence shown here is derived from an EMBL/GenBank/DDBJ whole genome shotgun (WGS) entry which is preliminary data.</text>
</comment>
<organism evidence="2 3">
    <name type="scientific">Methanogenium marinum</name>
    <dbReference type="NCBI Taxonomy" id="348610"/>
    <lineage>
        <taxon>Archaea</taxon>
        <taxon>Methanobacteriati</taxon>
        <taxon>Methanobacteriota</taxon>
        <taxon>Stenosarchaea group</taxon>
        <taxon>Methanomicrobia</taxon>
        <taxon>Methanomicrobiales</taxon>
        <taxon>Methanomicrobiaceae</taxon>
        <taxon>Methanogenium</taxon>
    </lineage>
</organism>
<evidence type="ECO:0000313" key="3">
    <source>
        <dbReference type="Proteomes" id="UP001143747"/>
    </source>
</evidence>
<dbReference type="Gene3D" id="3.20.20.140">
    <property type="entry name" value="Metal-dependent hydrolases"/>
    <property type="match status" value="1"/>
</dbReference>
<dbReference type="GO" id="GO:0035312">
    <property type="term" value="F:5'-3' DNA exonuclease activity"/>
    <property type="evidence" value="ECO:0007669"/>
    <property type="project" value="TreeGrafter"/>
</dbReference>
<dbReference type="EMBL" id="JAKELO010000002">
    <property type="protein sequence ID" value="MDE4908440.1"/>
    <property type="molecule type" value="Genomic_DNA"/>
</dbReference>
<feature type="domain" description="Polymerase/histidinol phosphatase N-terminal" evidence="1">
    <location>
        <begin position="26"/>
        <end position="88"/>
    </location>
</feature>
<name>A0A9Q4PVW2_9EURY</name>
<dbReference type="InterPro" id="IPR003141">
    <property type="entry name" value="Pol/His_phosphatase_N"/>
</dbReference>
<accession>A0A9Q4PVW2</accession>
<dbReference type="Proteomes" id="UP001143747">
    <property type="component" value="Unassembled WGS sequence"/>
</dbReference>
<dbReference type="PANTHER" id="PTHR42924:SF3">
    <property type="entry name" value="POLYMERASE_HISTIDINOL PHOSPHATASE N-TERMINAL DOMAIN-CONTAINING PROTEIN"/>
    <property type="match status" value="1"/>
</dbReference>
<dbReference type="SUPFAM" id="SSF89550">
    <property type="entry name" value="PHP domain-like"/>
    <property type="match status" value="1"/>
</dbReference>
<dbReference type="SMART" id="SM00481">
    <property type="entry name" value="POLIIIAc"/>
    <property type="match status" value="1"/>
</dbReference>
<evidence type="ECO:0000259" key="1">
    <source>
        <dbReference type="SMART" id="SM00481"/>
    </source>
</evidence>
<dbReference type="PANTHER" id="PTHR42924">
    <property type="entry name" value="EXONUCLEASE"/>
    <property type="match status" value="1"/>
</dbReference>